<dbReference type="Proteomes" id="UP001295740">
    <property type="component" value="Unassembled WGS sequence"/>
</dbReference>
<dbReference type="EMBL" id="CAUWAG010000012">
    <property type="protein sequence ID" value="CAJ2509043.1"/>
    <property type="molecule type" value="Genomic_DNA"/>
</dbReference>
<evidence type="ECO:0000313" key="2">
    <source>
        <dbReference type="EMBL" id="CAJ2509043.1"/>
    </source>
</evidence>
<protein>
    <submittedName>
        <fullName evidence="2">Uu.00g140690.m01.CDS01</fullName>
    </submittedName>
</protein>
<feature type="domain" description="N-acetyltransferase" evidence="1">
    <location>
        <begin position="4"/>
        <end position="211"/>
    </location>
</feature>
<evidence type="ECO:0000313" key="3">
    <source>
        <dbReference type="Proteomes" id="UP001295740"/>
    </source>
</evidence>
<comment type="caution">
    <text evidence="2">The sequence shown here is derived from an EMBL/GenBank/DDBJ whole genome shotgun (WGS) entry which is preliminary data.</text>
</comment>
<reference evidence="2" key="1">
    <citation type="submission" date="2023-10" db="EMBL/GenBank/DDBJ databases">
        <authorList>
            <person name="Hackl T."/>
        </authorList>
    </citation>
    <scope>NUCLEOTIDE SEQUENCE</scope>
</reference>
<dbReference type="PANTHER" id="PTHR42791">
    <property type="entry name" value="GNAT FAMILY ACETYLTRANSFERASE"/>
    <property type="match status" value="1"/>
</dbReference>
<name>A0AAI8VR22_9PEZI</name>
<proteinExistence type="predicted"/>
<dbReference type="InterPro" id="IPR052523">
    <property type="entry name" value="Trichothecene_AcTrans"/>
</dbReference>
<evidence type="ECO:0000259" key="1">
    <source>
        <dbReference type="PROSITE" id="PS51186"/>
    </source>
</evidence>
<dbReference type="InterPro" id="IPR000182">
    <property type="entry name" value="GNAT_dom"/>
</dbReference>
<dbReference type="Pfam" id="PF00583">
    <property type="entry name" value="Acetyltransf_1"/>
    <property type="match status" value="1"/>
</dbReference>
<organism evidence="2 3">
    <name type="scientific">Anthostomella pinea</name>
    <dbReference type="NCBI Taxonomy" id="933095"/>
    <lineage>
        <taxon>Eukaryota</taxon>
        <taxon>Fungi</taxon>
        <taxon>Dikarya</taxon>
        <taxon>Ascomycota</taxon>
        <taxon>Pezizomycotina</taxon>
        <taxon>Sordariomycetes</taxon>
        <taxon>Xylariomycetidae</taxon>
        <taxon>Xylariales</taxon>
        <taxon>Xylariaceae</taxon>
        <taxon>Anthostomella</taxon>
    </lineage>
</organism>
<dbReference type="CDD" id="cd04301">
    <property type="entry name" value="NAT_SF"/>
    <property type="match status" value="1"/>
</dbReference>
<dbReference type="GO" id="GO:0016747">
    <property type="term" value="F:acyltransferase activity, transferring groups other than amino-acyl groups"/>
    <property type="evidence" value="ECO:0007669"/>
    <property type="project" value="InterPro"/>
</dbReference>
<dbReference type="PANTHER" id="PTHR42791:SF14">
    <property type="entry name" value="N-ACETYLTRANSFERASE DOMAIN-CONTAINING PROTEIN"/>
    <property type="match status" value="1"/>
</dbReference>
<dbReference type="AlphaFoldDB" id="A0AAI8VR22"/>
<sequence>MPNFQIQDCSEADIPRFTEIVSDAFAHDHEYVDAVFYKHDTTEGRKNSAEILLNMYCHDPNGHFLKVVDTDSGKMVGAAKWNIYKAGEVPAQIELAGDFWPNEEEAEFAKAIFHAFFAPRQKVLKENDGRLVALEMLMVDPAHHGQGVGRMLVKWGTAHADRLGVETFVEGSERGQRLYLSEGFDGPYYIVPVPEKFAARRKQVYYAMRRPVQTKGTESAAET</sequence>
<keyword evidence="3" id="KW-1185">Reference proteome</keyword>
<dbReference type="Gene3D" id="3.40.630.30">
    <property type="match status" value="1"/>
</dbReference>
<gene>
    <name evidence="2" type="ORF">KHLLAP_LOCUS9511</name>
</gene>
<dbReference type="PROSITE" id="PS51186">
    <property type="entry name" value="GNAT"/>
    <property type="match status" value="1"/>
</dbReference>
<accession>A0AAI8VR22</accession>
<dbReference type="SUPFAM" id="SSF55729">
    <property type="entry name" value="Acyl-CoA N-acyltransferases (Nat)"/>
    <property type="match status" value="1"/>
</dbReference>
<dbReference type="InterPro" id="IPR016181">
    <property type="entry name" value="Acyl_CoA_acyltransferase"/>
</dbReference>